<comment type="subcellular location">
    <subcellularLocation>
        <location evidence="1">Cell membrane</location>
        <topology evidence="1">Multi-pass membrane protein</topology>
    </subcellularLocation>
</comment>
<keyword evidence="5" id="KW-0547">Nucleotide-binding</keyword>
<dbReference type="PANTHER" id="PTHR43394:SF1">
    <property type="entry name" value="ATP-BINDING CASSETTE SUB-FAMILY B MEMBER 10, MITOCHONDRIAL"/>
    <property type="match status" value="1"/>
</dbReference>
<dbReference type="InterPro" id="IPR039421">
    <property type="entry name" value="Type_1_exporter"/>
</dbReference>
<keyword evidence="7 9" id="KW-1133">Transmembrane helix</keyword>
<keyword evidence="3" id="KW-1003">Cell membrane</keyword>
<gene>
    <name evidence="12" type="ORF">B9L23_11640</name>
</gene>
<dbReference type="AlphaFoldDB" id="A0A226QH31"/>
<dbReference type="InterPro" id="IPR003593">
    <property type="entry name" value="AAA+_ATPase"/>
</dbReference>
<name>A0A226QH31_9BACL</name>
<evidence type="ECO:0000256" key="4">
    <source>
        <dbReference type="ARBA" id="ARBA00022692"/>
    </source>
</evidence>
<dbReference type="Gene3D" id="3.40.50.300">
    <property type="entry name" value="P-loop containing nucleotide triphosphate hydrolases"/>
    <property type="match status" value="1"/>
</dbReference>
<dbReference type="PROSITE" id="PS50929">
    <property type="entry name" value="ABC_TM1F"/>
    <property type="match status" value="1"/>
</dbReference>
<dbReference type="SMART" id="SM00382">
    <property type="entry name" value="AAA"/>
    <property type="match status" value="1"/>
</dbReference>
<feature type="domain" description="ABC transmembrane type-1" evidence="11">
    <location>
        <begin position="20"/>
        <end position="298"/>
    </location>
</feature>
<feature type="transmembrane region" description="Helical" evidence="9">
    <location>
        <begin position="157"/>
        <end position="174"/>
    </location>
</feature>
<dbReference type="InterPro" id="IPR036640">
    <property type="entry name" value="ABC1_TM_sf"/>
</dbReference>
<evidence type="ECO:0000256" key="8">
    <source>
        <dbReference type="ARBA" id="ARBA00023136"/>
    </source>
</evidence>
<dbReference type="Pfam" id="PF00005">
    <property type="entry name" value="ABC_tran"/>
    <property type="match status" value="1"/>
</dbReference>
<evidence type="ECO:0000256" key="9">
    <source>
        <dbReference type="SAM" id="Phobius"/>
    </source>
</evidence>
<evidence type="ECO:0000313" key="13">
    <source>
        <dbReference type="Proteomes" id="UP000198394"/>
    </source>
</evidence>
<keyword evidence="6 12" id="KW-0067">ATP-binding</keyword>
<dbReference type="EMBL" id="NDYL01000002">
    <property type="protein sequence ID" value="OXB91923.1"/>
    <property type="molecule type" value="Genomic_DNA"/>
</dbReference>
<dbReference type="InterPro" id="IPR017871">
    <property type="entry name" value="ABC_transporter-like_CS"/>
</dbReference>
<dbReference type="InterPro" id="IPR011527">
    <property type="entry name" value="ABC1_TM_dom"/>
</dbReference>
<protein>
    <submittedName>
        <fullName evidence="12">ABC transporter ATP-binding protein</fullName>
    </submittedName>
</protein>
<comment type="caution">
    <text evidence="12">The sequence shown here is derived from an EMBL/GenBank/DDBJ whole genome shotgun (WGS) entry which is preliminary data.</text>
</comment>
<reference evidence="12 13" key="1">
    <citation type="submission" date="2017-04" db="EMBL/GenBank/DDBJ databases">
        <title>The genome sequence of Parageobacillus galactosidasius DSM 18751.</title>
        <authorList>
            <person name="Ramaloko W.T."/>
            <person name="Koen N."/>
            <person name="Polliack S."/>
            <person name="Aliyu H."/>
            <person name="Lebre P."/>
            <person name="Mohr T."/>
            <person name="Oswald F."/>
            <person name="Zwick M."/>
            <person name="Neumann A."/>
            <person name="Syldatk C."/>
            <person name="Cowan D."/>
            <person name="De Maayer P."/>
        </authorList>
    </citation>
    <scope>NUCLEOTIDE SEQUENCE [LARGE SCALE GENOMIC DNA]</scope>
    <source>
        <strain evidence="12 13">DSM 18751</strain>
    </source>
</reference>
<dbReference type="PROSITE" id="PS00211">
    <property type="entry name" value="ABC_TRANSPORTER_1"/>
    <property type="match status" value="1"/>
</dbReference>
<dbReference type="CDD" id="cd18548">
    <property type="entry name" value="ABC_6TM_Tm287_like"/>
    <property type="match status" value="1"/>
</dbReference>
<dbReference type="GO" id="GO:0016887">
    <property type="term" value="F:ATP hydrolysis activity"/>
    <property type="evidence" value="ECO:0007669"/>
    <property type="project" value="InterPro"/>
</dbReference>
<feature type="domain" description="ABC transporter" evidence="10">
    <location>
        <begin position="332"/>
        <end position="565"/>
    </location>
</feature>
<dbReference type="RefSeq" id="WP_089097706.1">
    <property type="nucleotide sequence ID" value="NZ_NDYL01000002.1"/>
</dbReference>
<feature type="transmembrane region" description="Helical" evidence="9">
    <location>
        <begin position="52"/>
        <end position="80"/>
    </location>
</feature>
<feature type="transmembrane region" description="Helical" evidence="9">
    <location>
        <begin position="235"/>
        <end position="258"/>
    </location>
</feature>
<dbReference type="PROSITE" id="PS50893">
    <property type="entry name" value="ABC_TRANSPORTER_2"/>
    <property type="match status" value="1"/>
</dbReference>
<feature type="transmembrane region" description="Helical" evidence="9">
    <location>
        <begin position="133"/>
        <end position="151"/>
    </location>
</feature>
<dbReference type="InterPro" id="IPR027417">
    <property type="entry name" value="P-loop_NTPase"/>
</dbReference>
<evidence type="ECO:0000256" key="2">
    <source>
        <dbReference type="ARBA" id="ARBA00022448"/>
    </source>
</evidence>
<sequence length="594" mass="66813">MQQVLSYLKPYRKWMIVAWALMLIELLVELWQPLLMEKIIDDGVMAKNLSVVWTWGAVMLGASLLSFAAGIANSFAASYVGQEYGFAIRKHLFEKIQSFSFANLERFPTASLITRMTNDVTQIQNMVFMSLRIALRAPLLVVFGVVMSFAVHVQLALVLAVAVPMLVMFLLWMMKKAVISFSLVQQTLDRVNSVMRENLAGMRLIKAWMRGTYEQERFIKANETLMKRTISVLRLVETITPVLLFVMNMAIIVILFIGRIDIQAGSITAGQVVAIVNYTTRITSALSMFAFITMAFSRAKASSGRIADVLSVEVDIEDDKQACNKAVEQGEVRFENVSFRYPNSRVLVLKDVSFVVRPHETVAILGATGSGKSTLLQLIPRLYDPVDGRVMIDGIDIRQMKQEQLRASIRFVPQEVLLFSGTIAENIRFGNEHASMEEMIQAAKHAQIHDTIMKFPNGYETMIGQKGVNLSGGQKQRLSIARALVGMPKILLLDDSTSALDLKTEAKLLKELKWYTCTTFIVTQKIQTAMEADTIFLLDDGKLLAKGSHDELLEKSELYRKIVASQLGKKGHECYDRDIEPWQLRDKSSKQKTT</sequence>
<organism evidence="12 13">
    <name type="scientific">Parageobacillus galactosidasius</name>
    <dbReference type="NCBI Taxonomy" id="883812"/>
    <lineage>
        <taxon>Bacteria</taxon>
        <taxon>Bacillati</taxon>
        <taxon>Bacillota</taxon>
        <taxon>Bacilli</taxon>
        <taxon>Bacillales</taxon>
        <taxon>Anoxybacillaceae</taxon>
        <taxon>Parageobacillus</taxon>
    </lineage>
</organism>
<evidence type="ECO:0000256" key="7">
    <source>
        <dbReference type="ARBA" id="ARBA00022989"/>
    </source>
</evidence>
<evidence type="ECO:0000259" key="11">
    <source>
        <dbReference type="PROSITE" id="PS50929"/>
    </source>
</evidence>
<dbReference type="InterPro" id="IPR003439">
    <property type="entry name" value="ABC_transporter-like_ATP-bd"/>
</dbReference>
<dbReference type="GO" id="GO:0015421">
    <property type="term" value="F:ABC-type oligopeptide transporter activity"/>
    <property type="evidence" value="ECO:0007669"/>
    <property type="project" value="TreeGrafter"/>
</dbReference>
<evidence type="ECO:0000259" key="10">
    <source>
        <dbReference type="PROSITE" id="PS50893"/>
    </source>
</evidence>
<proteinExistence type="predicted"/>
<dbReference type="SUPFAM" id="SSF90123">
    <property type="entry name" value="ABC transporter transmembrane region"/>
    <property type="match status" value="1"/>
</dbReference>
<evidence type="ECO:0000256" key="3">
    <source>
        <dbReference type="ARBA" id="ARBA00022475"/>
    </source>
</evidence>
<evidence type="ECO:0000256" key="1">
    <source>
        <dbReference type="ARBA" id="ARBA00004651"/>
    </source>
</evidence>
<evidence type="ECO:0000256" key="6">
    <source>
        <dbReference type="ARBA" id="ARBA00022840"/>
    </source>
</evidence>
<dbReference type="GO" id="GO:0005524">
    <property type="term" value="F:ATP binding"/>
    <property type="evidence" value="ECO:0007669"/>
    <property type="project" value="UniProtKB-KW"/>
</dbReference>
<dbReference type="SUPFAM" id="SSF52540">
    <property type="entry name" value="P-loop containing nucleoside triphosphate hydrolases"/>
    <property type="match status" value="1"/>
</dbReference>
<evidence type="ECO:0000256" key="5">
    <source>
        <dbReference type="ARBA" id="ARBA00022741"/>
    </source>
</evidence>
<keyword evidence="2" id="KW-0813">Transport</keyword>
<keyword evidence="13" id="KW-1185">Reference proteome</keyword>
<dbReference type="GO" id="GO:0005886">
    <property type="term" value="C:plasma membrane"/>
    <property type="evidence" value="ECO:0007669"/>
    <property type="project" value="UniProtKB-SubCell"/>
</dbReference>
<keyword evidence="4 9" id="KW-0812">Transmembrane</keyword>
<dbReference type="PANTHER" id="PTHR43394">
    <property type="entry name" value="ATP-DEPENDENT PERMEASE MDL1, MITOCHONDRIAL"/>
    <property type="match status" value="1"/>
</dbReference>
<dbReference type="Proteomes" id="UP000198394">
    <property type="component" value="Unassembled WGS sequence"/>
</dbReference>
<dbReference type="Pfam" id="PF00664">
    <property type="entry name" value="ABC_membrane"/>
    <property type="match status" value="1"/>
</dbReference>
<evidence type="ECO:0000313" key="12">
    <source>
        <dbReference type="EMBL" id="OXB91923.1"/>
    </source>
</evidence>
<accession>A0A226QH31</accession>
<keyword evidence="8 9" id="KW-0472">Membrane</keyword>
<dbReference type="Gene3D" id="1.20.1560.10">
    <property type="entry name" value="ABC transporter type 1, transmembrane domain"/>
    <property type="match status" value="1"/>
</dbReference>
<feature type="transmembrane region" description="Helical" evidence="9">
    <location>
        <begin position="12"/>
        <end position="32"/>
    </location>
</feature>
<dbReference type="FunFam" id="3.40.50.300:FF:000221">
    <property type="entry name" value="Multidrug ABC transporter ATP-binding protein"/>
    <property type="match status" value="1"/>
</dbReference>